<dbReference type="InterPro" id="IPR050779">
    <property type="entry name" value="Transglutaminase"/>
</dbReference>
<feature type="active site" evidence="8">
    <location>
        <position position="315"/>
    </location>
</feature>
<name>A0A3P9MDA1_ORYLA</name>
<evidence type="ECO:0000259" key="9">
    <source>
        <dbReference type="SMART" id="SM00460"/>
    </source>
</evidence>
<reference key="1">
    <citation type="journal article" date="2007" name="Nature">
        <title>The medaka draft genome and insights into vertebrate genome evolution.</title>
        <authorList>
            <person name="Kasahara M."/>
            <person name="Naruse K."/>
            <person name="Sasaki S."/>
            <person name="Nakatani Y."/>
            <person name="Qu W."/>
            <person name="Ahsan B."/>
            <person name="Yamada T."/>
            <person name="Nagayasu Y."/>
            <person name="Doi K."/>
            <person name="Kasai Y."/>
            <person name="Jindo T."/>
            <person name="Kobayashi D."/>
            <person name="Shimada A."/>
            <person name="Toyoda A."/>
            <person name="Kuroki Y."/>
            <person name="Fujiyama A."/>
            <person name="Sasaki T."/>
            <person name="Shimizu A."/>
            <person name="Asakawa S."/>
            <person name="Shimizu N."/>
            <person name="Hashimoto S."/>
            <person name="Yang J."/>
            <person name="Lee Y."/>
            <person name="Matsushima K."/>
            <person name="Sugano S."/>
            <person name="Sakaizumi M."/>
            <person name="Narita T."/>
            <person name="Ohishi K."/>
            <person name="Haga S."/>
            <person name="Ohta F."/>
            <person name="Nomoto H."/>
            <person name="Nogata K."/>
            <person name="Morishita T."/>
            <person name="Endo T."/>
            <person name="Shin-I T."/>
            <person name="Takeda H."/>
            <person name="Morishita S."/>
            <person name="Kohara Y."/>
        </authorList>
    </citation>
    <scope>NUCLEOTIDE SEQUENCE [LARGE SCALE GENOMIC DNA]</scope>
    <source>
        <strain>Hd-rR</strain>
    </source>
</reference>
<reference evidence="10" key="4">
    <citation type="submission" date="2025-09" db="UniProtKB">
        <authorList>
            <consortium name="Ensembl"/>
        </authorList>
    </citation>
    <scope>IDENTIFICATION</scope>
    <source>
        <strain evidence="10">HNI</strain>
    </source>
</reference>
<proteinExistence type="inferred from homology"/>
<evidence type="ECO:0000313" key="10">
    <source>
        <dbReference type="Ensembl" id="ENSORLP00020030805.1"/>
    </source>
</evidence>
<organism evidence="10 11">
    <name type="scientific">Oryzias latipes</name>
    <name type="common">Japanese rice fish</name>
    <name type="synonym">Japanese killifish</name>
    <dbReference type="NCBI Taxonomy" id="8090"/>
    <lineage>
        <taxon>Eukaryota</taxon>
        <taxon>Metazoa</taxon>
        <taxon>Chordata</taxon>
        <taxon>Craniata</taxon>
        <taxon>Vertebrata</taxon>
        <taxon>Euteleostomi</taxon>
        <taxon>Actinopterygii</taxon>
        <taxon>Neopterygii</taxon>
        <taxon>Teleostei</taxon>
        <taxon>Neoteleostei</taxon>
        <taxon>Acanthomorphata</taxon>
        <taxon>Ovalentaria</taxon>
        <taxon>Atherinomorphae</taxon>
        <taxon>Beloniformes</taxon>
        <taxon>Adrianichthyidae</taxon>
        <taxon>Oryziinae</taxon>
        <taxon>Oryzias</taxon>
    </lineage>
</organism>
<dbReference type="Ensembl" id="ENSORLT00020033053.1">
    <property type="protein sequence ID" value="ENSORLP00020030805.1"/>
    <property type="gene ID" value="ENSORLG00020015503.1"/>
</dbReference>
<feature type="active site" evidence="8">
    <location>
        <position position="257"/>
    </location>
</feature>
<dbReference type="Gene3D" id="2.60.40.10">
    <property type="entry name" value="Immunoglobulins"/>
    <property type="match status" value="4"/>
</dbReference>
<dbReference type="FunFam" id="3.90.260.10:FF:000001">
    <property type="entry name" value="Protein-glutamine gamma-glutamyltransferase 2"/>
    <property type="match status" value="1"/>
</dbReference>
<evidence type="ECO:0000256" key="8">
    <source>
        <dbReference type="PIRSR" id="PIRSR000459-1"/>
    </source>
</evidence>
<dbReference type="InterPro" id="IPR002931">
    <property type="entry name" value="Transglutaminase-like"/>
</dbReference>
<evidence type="ECO:0000256" key="7">
    <source>
        <dbReference type="ARBA" id="ARBA00024222"/>
    </source>
</evidence>
<dbReference type="Proteomes" id="UP000265180">
    <property type="component" value="Chromosome 5"/>
</dbReference>
<evidence type="ECO:0000256" key="4">
    <source>
        <dbReference type="ARBA" id="ARBA00022723"/>
    </source>
</evidence>
<dbReference type="SUPFAM" id="SSF54001">
    <property type="entry name" value="Cysteine proteinases"/>
    <property type="match status" value="1"/>
</dbReference>
<dbReference type="PANTHER" id="PTHR11590:SF80">
    <property type="entry name" value="TRANSGLUTAMINASE 5,-LIKE"/>
    <property type="match status" value="1"/>
</dbReference>
<dbReference type="PIRSF" id="PIRSF000459">
    <property type="entry name" value="TGM_EBP42"/>
    <property type="match status" value="1"/>
</dbReference>
<evidence type="ECO:0000256" key="3">
    <source>
        <dbReference type="ARBA" id="ARBA00022679"/>
    </source>
</evidence>
<dbReference type="GO" id="GO:0007399">
    <property type="term" value="P:nervous system development"/>
    <property type="evidence" value="ECO:0007669"/>
    <property type="project" value="UniProtKB-ARBA"/>
</dbReference>
<dbReference type="Pfam" id="PF00868">
    <property type="entry name" value="Transglut_N"/>
    <property type="match status" value="1"/>
</dbReference>
<feature type="domain" description="Transglutaminase-like" evidence="9">
    <location>
        <begin position="249"/>
        <end position="341"/>
    </location>
</feature>
<evidence type="ECO:0000256" key="1">
    <source>
        <dbReference type="ARBA" id="ARBA00001913"/>
    </source>
</evidence>
<dbReference type="InterPro" id="IPR023608">
    <property type="entry name" value="Transglutaminase_animal"/>
</dbReference>
<dbReference type="Gene3D" id="3.90.260.10">
    <property type="entry name" value="Transglutaminase-like"/>
    <property type="match status" value="1"/>
</dbReference>
<dbReference type="InterPro" id="IPR036985">
    <property type="entry name" value="Transglutaminase-like_sf"/>
</dbReference>
<dbReference type="InterPro" id="IPR014756">
    <property type="entry name" value="Ig_E-set"/>
</dbReference>
<comment type="cofactor">
    <cofactor evidence="1">
        <name>Ca(2+)</name>
        <dbReference type="ChEBI" id="CHEBI:29108"/>
    </cofactor>
</comment>
<reference evidence="10 11" key="2">
    <citation type="submission" date="2017-04" db="EMBL/GenBank/DDBJ databases">
        <title>CpG methylation of centromeres and impact of large insertions on vertebrate speciation.</title>
        <authorList>
            <person name="Ichikawa K."/>
            <person name="Yoshimura J."/>
            <person name="Morishita S."/>
        </authorList>
    </citation>
    <scope>NUCLEOTIDE SEQUENCE</scope>
    <source>
        <strain evidence="10 11">HNI</strain>
    </source>
</reference>
<evidence type="ECO:0000256" key="2">
    <source>
        <dbReference type="ARBA" id="ARBA00005968"/>
    </source>
</evidence>
<dbReference type="SUPFAM" id="SSF49309">
    <property type="entry name" value="Transglutaminase, two C-terminal domains"/>
    <property type="match status" value="2"/>
</dbReference>
<keyword evidence="5" id="KW-0106">Calcium</keyword>
<dbReference type="GO" id="GO:0003810">
    <property type="term" value="F:protein-glutamine gamma-glutamyltransferase activity"/>
    <property type="evidence" value="ECO:0007669"/>
    <property type="project" value="UniProtKB-EC"/>
</dbReference>
<dbReference type="SMART" id="SM00460">
    <property type="entry name" value="TGc"/>
    <property type="match status" value="1"/>
</dbReference>
<dbReference type="EC" id="2.3.2.13" evidence="7"/>
<protein>
    <recommendedName>
        <fullName evidence="7">protein-glutamine gamma-glutamyltransferase</fullName>
        <ecNumber evidence="7">2.3.2.13</ecNumber>
    </recommendedName>
</protein>
<accession>A0A3P9MDA1</accession>
<dbReference type="GO" id="GO:0046872">
    <property type="term" value="F:metal ion binding"/>
    <property type="evidence" value="ECO:0007669"/>
    <property type="project" value="UniProtKB-KW"/>
</dbReference>
<dbReference type="AlphaFoldDB" id="A0A3P9MDA1"/>
<evidence type="ECO:0000256" key="6">
    <source>
        <dbReference type="ARBA" id="ARBA00023315"/>
    </source>
</evidence>
<dbReference type="InterPro" id="IPR036238">
    <property type="entry name" value="Transglutaminase_C_sf"/>
</dbReference>
<dbReference type="InterPro" id="IPR001102">
    <property type="entry name" value="Transglutaminase_N"/>
</dbReference>
<keyword evidence="3" id="KW-0808">Transferase</keyword>
<dbReference type="Pfam" id="PF01841">
    <property type="entry name" value="Transglut_core"/>
    <property type="match status" value="1"/>
</dbReference>
<dbReference type="InterPro" id="IPR038765">
    <property type="entry name" value="Papain-like_cys_pep_sf"/>
</dbReference>
<dbReference type="InterPro" id="IPR013783">
    <property type="entry name" value="Ig-like_fold"/>
</dbReference>
<feature type="active site" evidence="8">
    <location>
        <position position="338"/>
    </location>
</feature>
<evidence type="ECO:0000256" key="5">
    <source>
        <dbReference type="ARBA" id="ARBA00022837"/>
    </source>
</evidence>
<dbReference type="SUPFAM" id="SSF81296">
    <property type="entry name" value="E set domains"/>
    <property type="match status" value="1"/>
</dbReference>
<comment type="similarity">
    <text evidence="2">Belongs to the transglutaminase superfamily. Transglutaminase family.</text>
</comment>
<sequence>MEGLSIQNVNLEHFENLERHKTKGFLNSKALVVRRGEPFRITVYLRGRLSLTLPVTYSQNSPLSDWNAYFDPKSNNFRNPSILIRPSASAPVGYYEFQLFVVPQNSLGSPTFSSFVLLCNPWCSEDSVFLPFEDQREEYVLRDYGLVFMGTPMNTVSRPWSYDLYESGVLEACMNLLEVSPQHQRNPNMDYLDRSDPVYIGRVVSAMVNSEDDRGVVKGNWSDNFDQGVHPSLWTGSGDILRQWAQSGFSPVKYGQCWVFAAVMCTAMRVLGIPCRVITNYNSAHDANGNLVIEEVYSETGQKLNLSRDSIWNFHVWVECWMTRKDLGSNMDGWQVLDPTPQERSKGVYCCGPAPVKAIRSQRTDVPYDVPFVYAEVNADVHTIIMAQGKVINVSKDTERVGALICTKAVGVPRLQDITGSYKYVETALTISSRSSTMPDVSTLTASSKGVLVSTSLDKSPVVGEPIRLTVKVTNRERVAKKVEVHINAQAKDYSHNPSDTFWENHDVIQLGPMEGKVLRHQILPEQYEDAVGDKLINLAVVLQDMSTLERILTSEEFNIVSPDLSIQVLIEDPELKHTAIVTFTNPFTHPVSGELTVTGAGLLQEKIQFRVEHSVKFTPKMVGRMMLHASLSLSEANIIIRGFVVISVNSI</sequence>
<reference evidence="10" key="3">
    <citation type="submission" date="2025-08" db="UniProtKB">
        <authorList>
            <consortium name="Ensembl"/>
        </authorList>
    </citation>
    <scope>IDENTIFICATION</scope>
    <source>
        <strain evidence="10">HNI</strain>
    </source>
</reference>
<dbReference type="PANTHER" id="PTHR11590">
    <property type="entry name" value="PROTEIN-GLUTAMINE GAMMA-GLUTAMYLTRANSFERASE"/>
    <property type="match status" value="1"/>
</dbReference>
<keyword evidence="6" id="KW-0012">Acyltransferase</keyword>
<evidence type="ECO:0000313" key="11">
    <source>
        <dbReference type="Proteomes" id="UP000265180"/>
    </source>
</evidence>
<keyword evidence="4" id="KW-0479">Metal-binding</keyword>